<evidence type="ECO:0000256" key="14">
    <source>
        <dbReference type="SAM" id="Phobius"/>
    </source>
</evidence>
<dbReference type="InterPro" id="IPR019594">
    <property type="entry name" value="Glu/Gly-bd"/>
</dbReference>
<sequence length="828" mass="92445">MVYTAEDLIKNAQVVAIIAAPQVSAEADLLAQLGSRNCIPVLSFSCVSPTLHLHTVPYFVQTSPKESSQVAPIVDIVTSFLGREVVIVYEDSPYGIGILQPLTEALQSSSVHTIDSVVVPIGVTDDHFDQMLYRLKNMSARLFVVNMRTALAVHLFSRAKDAGMVTEDYVWIATVALGNVVDGLSPDDIDNLQGILTLRPYVQGTSLARFKARFHLENLNTDRVHTPSVLLFRAYNTAWATCIAAEIAGVSRLAIRVAEIDLSRHGLSANRRVFLDSILNTTFDGLTGDFRMVNREVQPPSYEIVHVNRKGALGVGLWTPPLSLQPQKLSRKGYSFDNSRRSVFWREDTVRTSKGREKTGFPLNLDTKHSLNLESKRRNARKLVGGRSGKLCRSYNEKLLRIGVPQKDGFKAFVNVSRPYFFCKDNATRPSTTKQVTGYIIDVFETAMEKLQHPPCYDFCVFDGSYDELVGNVSLGILDGAAGDVTITANRTGQVDFTMPYTQSGVSLLVLSESDLEPIQWTFLAPLTKELWFATVGFFFFTGFVVWVIERPRNPEYQGSSLRQFSNASYFIFSTLTFSHDHIIRSLLSKIAVVIWCFLVLVLVQSYTASFSSILTAERLHPTVTNLDQLLVNGDYVGYQHNSFVYSMLRDRGFSKHRLIPYSREDEYADALRKGSMNGGVSAIVDEVPYLTSFLFSDARYQNEFQIVGHIYKTPGLGFVFPQGFPLLHNISTAILNITEGNEGSQFEEKWFGTAATTPTVSNKPSTPLTLQSFSGLFLTSGFFSSLMMLISIMRLAHARWTELRHGDADPMDNISGDEEFRQLHPEA</sequence>
<dbReference type="EMBL" id="CM000769">
    <property type="protein sequence ID" value="OQU75983.1"/>
    <property type="molecule type" value="Genomic_DNA"/>
</dbReference>
<dbReference type="OrthoDB" id="687826at2759"/>
<gene>
    <name evidence="16" type="ORF">SORBI_3010G068900</name>
</gene>
<dbReference type="SUPFAM" id="SSF53822">
    <property type="entry name" value="Periplasmic binding protein-like I"/>
    <property type="match status" value="1"/>
</dbReference>
<dbReference type="FunFam" id="1.10.287.70:FF:000037">
    <property type="entry name" value="Glutamate receptor"/>
    <property type="match status" value="1"/>
</dbReference>
<keyword evidence="7 13" id="KW-0406">Ion transport</keyword>
<keyword evidence="11 13" id="KW-1071">Ligand-gated ion channel</keyword>
<feature type="transmembrane region" description="Helical" evidence="14">
    <location>
        <begin position="531"/>
        <end position="549"/>
    </location>
</feature>
<evidence type="ECO:0000256" key="12">
    <source>
        <dbReference type="ARBA" id="ARBA00023303"/>
    </source>
</evidence>
<dbReference type="SMART" id="SM00079">
    <property type="entry name" value="PBPe"/>
    <property type="match status" value="1"/>
</dbReference>
<dbReference type="Proteomes" id="UP000000768">
    <property type="component" value="Chromosome 10"/>
</dbReference>
<evidence type="ECO:0000256" key="9">
    <source>
        <dbReference type="ARBA" id="ARBA00023170"/>
    </source>
</evidence>
<feature type="transmembrane region" description="Helical" evidence="14">
    <location>
        <begin position="587"/>
        <end position="607"/>
    </location>
</feature>
<comment type="function">
    <text evidence="13">Glutamate-gated receptor that probably acts as non-selective cation channel.</text>
</comment>
<dbReference type="Pfam" id="PF01094">
    <property type="entry name" value="ANF_receptor"/>
    <property type="match status" value="1"/>
</dbReference>
<evidence type="ECO:0000256" key="8">
    <source>
        <dbReference type="ARBA" id="ARBA00023136"/>
    </source>
</evidence>
<dbReference type="SUPFAM" id="SSF53850">
    <property type="entry name" value="Periplasmic binding protein-like II"/>
    <property type="match status" value="1"/>
</dbReference>
<feature type="transmembrane region" description="Helical" evidence="14">
    <location>
        <begin position="774"/>
        <end position="797"/>
    </location>
</feature>
<dbReference type="OMA" id="QHIQIEM"/>
<keyword evidence="6 14" id="KW-1133">Transmembrane helix</keyword>
<name>A0A1W0VRS6_SORBI</name>
<evidence type="ECO:0000313" key="16">
    <source>
        <dbReference type="EMBL" id="OQU75983.1"/>
    </source>
</evidence>
<dbReference type="Pfam" id="PF00060">
    <property type="entry name" value="Lig_chan"/>
    <property type="match status" value="1"/>
</dbReference>
<dbReference type="InterPro" id="IPR001828">
    <property type="entry name" value="ANF_lig-bd_rcpt"/>
</dbReference>
<dbReference type="Gramene" id="OQU75983">
    <property type="protein sequence ID" value="OQU75983"/>
    <property type="gene ID" value="SORBI_3010G068900"/>
</dbReference>
<keyword evidence="8 13" id="KW-0472">Membrane</keyword>
<dbReference type="InterPro" id="IPR015683">
    <property type="entry name" value="Ionotropic_Glu_rcpt"/>
</dbReference>
<dbReference type="eggNOG" id="KOG1052">
    <property type="taxonomic scope" value="Eukaryota"/>
</dbReference>
<protein>
    <recommendedName>
        <fullName evidence="13">Glutamate receptor</fullName>
    </recommendedName>
</protein>
<keyword evidence="17" id="KW-1185">Reference proteome</keyword>
<dbReference type="FunFam" id="3.40.50.2300:FF:000188">
    <property type="entry name" value="Glutamate receptor"/>
    <property type="match status" value="1"/>
</dbReference>
<dbReference type="PANTHER" id="PTHR18966">
    <property type="entry name" value="IONOTROPIC GLUTAMATE RECEPTOR"/>
    <property type="match status" value="1"/>
</dbReference>
<evidence type="ECO:0000256" key="13">
    <source>
        <dbReference type="PIRNR" id="PIRNR037090"/>
    </source>
</evidence>
<dbReference type="InterPro" id="IPR001320">
    <property type="entry name" value="Iontro_rcpt_C"/>
</dbReference>
<comment type="similarity">
    <text evidence="2 13">Belongs to the glutamate-gated ion channel (TC 1.A.10.1) family.</text>
</comment>
<dbReference type="Pfam" id="PF10613">
    <property type="entry name" value="Lig_chan-Glu_bd"/>
    <property type="match status" value="1"/>
</dbReference>
<proteinExistence type="inferred from homology"/>
<dbReference type="InterPro" id="IPR028082">
    <property type="entry name" value="Peripla_BP_I"/>
</dbReference>
<dbReference type="GO" id="GO:0038023">
    <property type="term" value="F:signaling receptor activity"/>
    <property type="evidence" value="ECO:0000318"/>
    <property type="project" value="GO_Central"/>
</dbReference>
<reference evidence="16 17" key="1">
    <citation type="journal article" date="2009" name="Nature">
        <title>The Sorghum bicolor genome and the diversification of grasses.</title>
        <authorList>
            <person name="Paterson A.H."/>
            <person name="Bowers J.E."/>
            <person name="Bruggmann R."/>
            <person name="Dubchak I."/>
            <person name="Grimwood J."/>
            <person name="Gundlach H."/>
            <person name="Haberer G."/>
            <person name="Hellsten U."/>
            <person name="Mitros T."/>
            <person name="Poliakov A."/>
            <person name="Schmutz J."/>
            <person name="Spannagl M."/>
            <person name="Tang H."/>
            <person name="Wang X."/>
            <person name="Wicker T."/>
            <person name="Bharti A.K."/>
            <person name="Chapman J."/>
            <person name="Feltus F.A."/>
            <person name="Gowik U."/>
            <person name="Grigoriev I.V."/>
            <person name="Lyons E."/>
            <person name="Maher C.A."/>
            <person name="Martis M."/>
            <person name="Narechania A."/>
            <person name="Otillar R.P."/>
            <person name="Penning B.W."/>
            <person name="Salamov A.A."/>
            <person name="Wang Y."/>
            <person name="Zhang L."/>
            <person name="Carpita N.C."/>
            <person name="Freeling M."/>
            <person name="Gingle A.R."/>
            <person name="Hash C.T."/>
            <person name="Keller B."/>
            <person name="Klein P."/>
            <person name="Kresovich S."/>
            <person name="McCann M.C."/>
            <person name="Ming R."/>
            <person name="Peterson D.G."/>
            <person name="Mehboob-ur-Rahman"/>
            <person name="Ware D."/>
            <person name="Westhoff P."/>
            <person name="Mayer K.F."/>
            <person name="Messing J."/>
            <person name="Rokhsar D.S."/>
        </authorList>
    </citation>
    <scope>NUCLEOTIDE SEQUENCE [LARGE SCALE GENOMIC DNA]</scope>
    <source>
        <strain evidence="17">cv. BTx623</strain>
    </source>
</reference>
<keyword evidence="10" id="KW-0325">Glycoprotein</keyword>
<dbReference type="GO" id="GO:0005886">
    <property type="term" value="C:plasma membrane"/>
    <property type="evidence" value="ECO:0000318"/>
    <property type="project" value="GO_Central"/>
</dbReference>
<reference evidence="17" key="2">
    <citation type="journal article" date="2018" name="Plant J.">
        <title>The Sorghum bicolor reference genome: improved assembly, gene annotations, a transcriptome atlas, and signatures of genome organization.</title>
        <authorList>
            <person name="McCormick R.F."/>
            <person name="Truong S.K."/>
            <person name="Sreedasyam A."/>
            <person name="Jenkins J."/>
            <person name="Shu S."/>
            <person name="Sims D."/>
            <person name="Kennedy M."/>
            <person name="Amirebrahimi M."/>
            <person name="Weers B.D."/>
            <person name="McKinley B."/>
            <person name="Mattison A."/>
            <person name="Morishige D.T."/>
            <person name="Grimwood J."/>
            <person name="Schmutz J."/>
            <person name="Mullet J.E."/>
        </authorList>
    </citation>
    <scope>NUCLEOTIDE SEQUENCE [LARGE SCALE GENOMIC DNA]</scope>
    <source>
        <strain evidence="17">cv. BTx623</strain>
    </source>
</reference>
<evidence type="ECO:0000256" key="5">
    <source>
        <dbReference type="ARBA" id="ARBA00022729"/>
    </source>
</evidence>
<evidence type="ECO:0000256" key="3">
    <source>
        <dbReference type="ARBA" id="ARBA00022448"/>
    </source>
</evidence>
<keyword evidence="3 13" id="KW-0813">Transport</keyword>
<evidence type="ECO:0000256" key="2">
    <source>
        <dbReference type="ARBA" id="ARBA00008685"/>
    </source>
</evidence>
<dbReference type="PIRSF" id="PIRSF037090">
    <property type="entry name" value="Iontro_Glu-like_rcpt_pln"/>
    <property type="match status" value="1"/>
</dbReference>
<evidence type="ECO:0000256" key="7">
    <source>
        <dbReference type="ARBA" id="ARBA00023065"/>
    </source>
</evidence>
<evidence type="ECO:0000256" key="1">
    <source>
        <dbReference type="ARBA" id="ARBA00004141"/>
    </source>
</evidence>
<organism evidence="16 17">
    <name type="scientific">Sorghum bicolor</name>
    <name type="common">Sorghum</name>
    <name type="synonym">Sorghum vulgare</name>
    <dbReference type="NCBI Taxonomy" id="4558"/>
    <lineage>
        <taxon>Eukaryota</taxon>
        <taxon>Viridiplantae</taxon>
        <taxon>Streptophyta</taxon>
        <taxon>Embryophyta</taxon>
        <taxon>Tracheophyta</taxon>
        <taxon>Spermatophyta</taxon>
        <taxon>Magnoliopsida</taxon>
        <taxon>Liliopsida</taxon>
        <taxon>Poales</taxon>
        <taxon>Poaceae</taxon>
        <taxon>PACMAD clade</taxon>
        <taxon>Panicoideae</taxon>
        <taxon>Andropogonodae</taxon>
        <taxon>Andropogoneae</taxon>
        <taxon>Sorghinae</taxon>
        <taxon>Sorghum</taxon>
    </lineage>
</organism>
<keyword evidence="5" id="KW-0732">Signal</keyword>
<keyword evidence="12 13" id="KW-0407">Ion channel</keyword>
<comment type="subcellular location">
    <subcellularLocation>
        <location evidence="1">Membrane</location>
        <topology evidence="1">Multi-pass membrane protein</topology>
    </subcellularLocation>
</comment>
<dbReference type="STRING" id="4558.A0A1W0VRS6"/>
<evidence type="ECO:0000256" key="11">
    <source>
        <dbReference type="ARBA" id="ARBA00023286"/>
    </source>
</evidence>
<keyword evidence="4 14" id="KW-0812">Transmembrane</keyword>
<feature type="domain" description="Ionotropic glutamate receptor C-terminal" evidence="15">
    <location>
        <begin position="409"/>
        <end position="754"/>
    </location>
</feature>
<evidence type="ECO:0000259" key="15">
    <source>
        <dbReference type="SMART" id="SM00079"/>
    </source>
</evidence>
<dbReference type="InParanoid" id="A0A1W0VRS6"/>
<dbReference type="Gene3D" id="3.40.190.10">
    <property type="entry name" value="Periplasmic binding protein-like II"/>
    <property type="match status" value="1"/>
</dbReference>
<dbReference type="GO" id="GO:0015276">
    <property type="term" value="F:ligand-gated monoatomic ion channel activity"/>
    <property type="evidence" value="ECO:0000318"/>
    <property type="project" value="GO_Central"/>
</dbReference>
<dbReference type="AlphaFoldDB" id="A0A1W0VRS6"/>
<evidence type="ECO:0000256" key="10">
    <source>
        <dbReference type="ARBA" id="ARBA00023180"/>
    </source>
</evidence>
<keyword evidence="9 13" id="KW-0675">Receptor</keyword>
<accession>A0A1W0VRS6</accession>
<dbReference type="Gene3D" id="1.10.287.70">
    <property type="match status" value="1"/>
</dbReference>
<evidence type="ECO:0000256" key="4">
    <source>
        <dbReference type="ARBA" id="ARBA00022692"/>
    </source>
</evidence>
<dbReference type="InterPro" id="IPR017103">
    <property type="entry name" value="Iontropic_Glu_rcpt_pln"/>
</dbReference>
<evidence type="ECO:0000313" key="17">
    <source>
        <dbReference type="Proteomes" id="UP000000768"/>
    </source>
</evidence>
<dbReference type="CDD" id="cd13686">
    <property type="entry name" value="GluR_Plant"/>
    <property type="match status" value="1"/>
</dbReference>
<dbReference type="Gene3D" id="3.40.50.2300">
    <property type="match status" value="2"/>
</dbReference>
<dbReference type="SMR" id="A0A1W0VRS6"/>
<evidence type="ECO:0000256" key="6">
    <source>
        <dbReference type="ARBA" id="ARBA00022989"/>
    </source>
</evidence>